<dbReference type="Proteomes" id="UP000327000">
    <property type="component" value="Unassembled WGS sequence"/>
</dbReference>
<evidence type="ECO:0000313" key="2">
    <source>
        <dbReference type="Proteomes" id="UP000327000"/>
    </source>
</evidence>
<dbReference type="OrthoDB" id="4578284at2"/>
<protein>
    <submittedName>
        <fullName evidence="1">Uncharacterized protein</fullName>
    </submittedName>
</protein>
<evidence type="ECO:0000313" key="1">
    <source>
        <dbReference type="EMBL" id="KAB7852711.1"/>
    </source>
</evidence>
<dbReference type="AlphaFoldDB" id="A0A5N5WHW0"/>
<dbReference type="InterPro" id="IPR053860">
    <property type="entry name" value="DUF6932"/>
</dbReference>
<reference evidence="1 2" key="1">
    <citation type="journal article" date="2019" name="Microb. Cell Fact.">
        <title>Exploring novel herbicidin analogues by transcriptional regulator overexpression and MS/MS molecular networking.</title>
        <authorList>
            <person name="Shi Y."/>
            <person name="Gu R."/>
            <person name="Li Y."/>
            <person name="Wang X."/>
            <person name="Ren W."/>
            <person name="Li X."/>
            <person name="Wang L."/>
            <person name="Xie Y."/>
            <person name="Hong B."/>
        </authorList>
    </citation>
    <scope>NUCLEOTIDE SEQUENCE [LARGE SCALE GENOMIC DNA]</scope>
    <source>
        <strain evidence="1 2">US-43</strain>
    </source>
</reference>
<name>A0A5N5WHW0_STRMB</name>
<dbReference type="Pfam" id="PF22014">
    <property type="entry name" value="DUF6932"/>
    <property type="match status" value="1"/>
</dbReference>
<sequence>MGCLPEPDPVTGLLPPGRHTADLGQLRAAFVDAPCFSDVDERKLLWDEWECHRGALEAVAGEISRLWVAGSFVSAKEDPGDIDVTYLLRAEVHDRLDREALGMLDDLTDRGWCADHGMRVDASVLRLPEDMPVWRMARDTLPSPANDSFRDIGLYDEIWQRTRSPKGVEGEVWSLRRGYVEVLL</sequence>
<proteinExistence type="predicted"/>
<dbReference type="RefSeq" id="WP_152262082.1">
    <property type="nucleotide sequence ID" value="NZ_VOKX01000001.1"/>
</dbReference>
<gene>
    <name evidence="1" type="ORF">FRZ00_00420</name>
</gene>
<keyword evidence="2" id="KW-1185">Reference proteome</keyword>
<organism evidence="1 2">
    <name type="scientific">Streptomyces mobaraensis</name>
    <name type="common">Streptoverticillium mobaraense</name>
    <dbReference type="NCBI Taxonomy" id="35621"/>
    <lineage>
        <taxon>Bacteria</taxon>
        <taxon>Bacillati</taxon>
        <taxon>Actinomycetota</taxon>
        <taxon>Actinomycetes</taxon>
        <taxon>Kitasatosporales</taxon>
        <taxon>Streptomycetaceae</taxon>
        <taxon>Streptomyces</taxon>
    </lineage>
</organism>
<dbReference type="EMBL" id="VOKX01000001">
    <property type="protein sequence ID" value="KAB7852711.1"/>
    <property type="molecule type" value="Genomic_DNA"/>
</dbReference>
<comment type="caution">
    <text evidence="1">The sequence shown here is derived from an EMBL/GenBank/DDBJ whole genome shotgun (WGS) entry which is preliminary data.</text>
</comment>
<accession>A0A5N5WHW0</accession>